<feature type="domain" description="Gliding motility protein SprA N-terminal" evidence="2">
    <location>
        <begin position="126"/>
        <end position="385"/>
    </location>
</feature>
<gene>
    <name evidence="3" type="primary">sprA</name>
    <name evidence="3" type="ORF">QNI19_31075</name>
</gene>
<organism evidence="3 4">
    <name type="scientific">Xanthocytophaga flava</name>
    <dbReference type="NCBI Taxonomy" id="3048013"/>
    <lineage>
        <taxon>Bacteria</taxon>
        <taxon>Pseudomonadati</taxon>
        <taxon>Bacteroidota</taxon>
        <taxon>Cytophagia</taxon>
        <taxon>Cytophagales</taxon>
        <taxon>Rhodocytophagaceae</taxon>
        <taxon>Xanthocytophaga</taxon>
    </lineage>
</organism>
<dbReference type="EMBL" id="JASJOT010000032">
    <property type="protein sequence ID" value="MDJ1497422.1"/>
    <property type="molecule type" value="Genomic_DNA"/>
</dbReference>
<dbReference type="NCBIfam" id="TIGR04189">
    <property type="entry name" value="surface_SprA"/>
    <property type="match status" value="1"/>
</dbReference>
<keyword evidence="4" id="KW-1185">Reference proteome</keyword>
<feature type="region of interest" description="Disordered" evidence="1">
    <location>
        <begin position="1930"/>
        <end position="1953"/>
    </location>
</feature>
<dbReference type="Pfam" id="PF14349">
    <property type="entry name" value="SprA_N"/>
    <property type="match status" value="2"/>
</dbReference>
<sequence>MKFSSYILVSGGVLFSLSSWWSESENDKRGYKLFPKLSQVTYSVGAPPDSIRKDSSLRDTLKKGKRGLSFYKRDRYGDPFTDRPGRSPLELKDPSNVKTDVSVDTAGNVTIAETVGPVPYRPSTTLTYKEFSEYSDRKLAVDYWRSKTEAAGGKSEMTGRKLIPKIYISPVFDRIFGGNYIDFQTNGFVTLDFGAQWQRVQNPNLPIRQQRYFLPLNMDQQINLNFTGKVGEKLKITGAFDTKASFQFEQNFKLDYTGYDHEIIQKVEAGNVSMPLNSTLIQGVQNLFGLKTQLQFGKLKVTGILANQRAKVSETTLQGGGVQNKKFEFKVSEYEDNRHFFLGHFFRDKYETALSTLPIISSGVQITRLEVYVTNRNNTTETLRNMVAFLDLGDPSPYRKDNPVLQPFTGTGPIRNTANNLYTALNTGNVRNVDQVSNQLATLGLQKGSDFEILRSARKLAQSEYSFNSQLGYVSLNTALRNDEVLGVAFEYTYQGQSYKVGELTEDYSTRDQNEVLFLKMLRPSTIKLDLPTWDLMMKNIYSLGAGQLNRDGFQLRVIYKDDLTGIDNPSLQQGANTKDVPLLQVFNLDKLNPQGDAQADGNFDWVEGVTVNSQYGRIIFPVLEPFSSDYLTKSRRQGARTLPPWLDPVSELALVNKYSFNTLYSSTKQEAQQVAAKNKFFIKGSYQTSGATNQVALGMVGVDANSVVVTAGGRTLVQGQDYIVENGNVTILNEGILLSGQEIQIRSEQADLFQNQVRTVMGARLEYVFTKDFSIGATLMRMRERPLLRRVSMGNEPLNNTILGFDVNFRKESRFLTRMVDKLPFLSTKELSNITFNGEFAKLFPGVAPLVQGNSYVDDFEGSETSFLLTRSPQIYWRLGATPLMFPDANVGTNALPYSYHRAKLAWYTIDNTFYRDNLPGGISEGQINNHYVRVVVPTEVFPQQAQQQIITNLQTMDVAYYPQERGMYNYNPNLDAQGRFRDNSKDALKKNWAAISRGITYDVDFDNANVQYIEFWMMDPFIESDRGVINDGFTTFRGDQREGGDIYFNLGNVSEDVMKDGKHNFENGLPISATDDQRPVTESVWGKAPSSSWINNAFDNTSGARQRQDIGLDGLTTEEEKAFFNSGQEDPSADDFAHPLDPKFDSEGNLLVRHKNFNGYENNSPDATGQDFSRAATTLPDNEDLNNDQTINDIESYYQYKIHVSRDQMQVGQNHIVAINESSESGEAVKWYQFRIPVREYTDKVGDIEGFKSIRFMRMFLTNFAQPHVFRMANFQLVANQWRVYTDNLYDKDLQLPSEPYDANFTLGTVNIEENSSVGNGNLFPYKIPPNLPRDRDITTLNNRQLNEQSLRLCVDDLRDRDARAVYKNVSLDFINYKNLKLYIHAESDNDQTLRSADSLRAFVRLGTDYTDNYYEIEVPLMFSTVGDTATANIWPDWNQINLPYAKLAEIKSNRNRRGQSVLVPYSEFLQDQTISGKRYRITVVGNPDYSAIQVLMLGMRNARSLDMQPKKACIWLDELRSEGFNQQGGFAATARMNVKLADFANITAAGDIETFGFGGIQQRIAERARQNTMHYSIGANVNLEKLFPQWLGIKIPMFVGYERERIKPRYNPLDPDVPLDMSIESRFANKSEAEADEYRKMVEDNTTRRSINFTNVQKIKPAGVTKSHIWDLSNFSFNYSYSDITRTNITTALYYQKNVRGGIGYVFNTTPNYFEPFKNSKALDKPAWKWLKDFNLNLIPSNIAIRGDLNRMFTKTQYRNADPSALGTGLTTVGVKPLYEKSFTFNRSYDVLWNFTRNLSFNYSAIANAVIDEPDGDINDTELRPGFSKRDSVVYNLKRFGRMKNFQQHATATYRMPLDKFPITNWVSADVRYATAYNWRASALGVADTLGLFFGNYADNSRQRAINGRIDLLKLYNKLPFLKKINEPARRPTARPTTRPTPGQPGAPVAVQRDTVKRPPQFKFFKGIVRTLMTARNVNFSYTIDETTSLPGFMPHARFLGLDSSLLAPGLGFTLLGSQDAGIRQKAAKNGWLTQSTQLNTPFMQTLAKNFTAQADLEPFRDFKIRLNVKKTQTQEYSEMFRDVNPSLTESDYESQNAVKSGTYSISFISIKTAFQDNRSTFEEFEKNAGIMKNRFGERVTGTGKYDTTSQDVLIPAFIATYSGKSLNKAKLTSFPKIPLPNWNITYAGLSKLEVFKNIFSSINITHGYSSTYTIGSYRSPQEYASSGLIGLNSSLDALGYVPNVNNDSVYIPLLITDRVTITERFSPLIGIDLRTPSKLTARITYNKERTVSLITTSRQVSEITNQDVTVSIGYTKNNLKLPFRVQGEQRVLKNDVQFRCDVRFLDSKTIQRRFQGVNTPVAGNFQVSVKPTIQYAINQRVNITVYFERNVNRPVVSTSYPRSDTRFGFRMQYNLSQ</sequence>
<name>A0ABT7CWV1_9BACT</name>
<feature type="region of interest" description="Disordered" evidence="1">
    <location>
        <begin position="1158"/>
        <end position="1190"/>
    </location>
</feature>
<accession>A0ABT7CWV1</accession>
<feature type="compositionally biased region" description="Low complexity" evidence="1">
    <location>
        <begin position="1937"/>
        <end position="1951"/>
    </location>
</feature>
<protein>
    <submittedName>
        <fullName evidence="3">Cell surface protein SprA</fullName>
    </submittedName>
</protein>
<evidence type="ECO:0000313" key="3">
    <source>
        <dbReference type="EMBL" id="MDJ1497422.1"/>
    </source>
</evidence>
<comment type="caution">
    <text evidence="3">The sequence shown here is derived from an EMBL/GenBank/DDBJ whole genome shotgun (WGS) entry which is preliminary data.</text>
</comment>
<dbReference type="RefSeq" id="WP_314002982.1">
    <property type="nucleotide sequence ID" value="NZ_JASJOT010000032.1"/>
</dbReference>
<feature type="domain" description="Gliding motility protein SprA N-terminal" evidence="2">
    <location>
        <begin position="1123"/>
        <end position="1624"/>
    </location>
</feature>
<feature type="compositionally biased region" description="Polar residues" evidence="1">
    <location>
        <begin position="1161"/>
        <end position="1182"/>
    </location>
</feature>
<evidence type="ECO:0000256" key="1">
    <source>
        <dbReference type="SAM" id="MobiDB-lite"/>
    </source>
</evidence>
<reference evidence="3 4" key="1">
    <citation type="submission" date="2023-05" db="EMBL/GenBank/DDBJ databases">
        <authorList>
            <person name="Zhang X."/>
        </authorList>
    </citation>
    <scope>NUCLEOTIDE SEQUENCE [LARGE SCALE GENOMIC DNA]</scope>
    <source>
        <strain evidence="3 4">DM2B3-1</strain>
    </source>
</reference>
<dbReference type="Proteomes" id="UP001228581">
    <property type="component" value="Unassembled WGS sequence"/>
</dbReference>
<dbReference type="InterPro" id="IPR025684">
    <property type="entry name" value="SprA_N_dom"/>
</dbReference>
<proteinExistence type="predicted"/>
<evidence type="ECO:0000259" key="2">
    <source>
        <dbReference type="Pfam" id="PF14349"/>
    </source>
</evidence>
<evidence type="ECO:0000313" key="4">
    <source>
        <dbReference type="Proteomes" id="UP001228581"/>
    </source>
</evidence>
<dbReference type="InterPro" id="IPR026377">
    <property type="entry name" value="Cell_surface_SprA"/>
</dbReference>